<gene>
    <name evidence="1" type="ORF">F356_050</name>
</gene>
<evidence type="ECO:0000313" key="1">
    <source>
        <dbReference type="EMBL" id="QPX63688.1"/>
    </source>
</evidence>
<dbReference type="GO" id="GO:0004519">
    <property type="term" value="F:endonuclease activity"/>
    <property type="evidence" value="ECO:0007669"/>
    <property type="project" value="UniProtKB-KW"/>
</dbReference>
<dbReference type="Gene3D" id="3.40.960.10">
    <property type="entry name" value="VSR Endonuclease"/>
    <property type="match status" value="1"/>
</dbReference>
<keyword evidence="1" id="KW-0255">Endonuclease</keyword>
<proteinExistence type="predicted"/>
<keyword evidence="1" id="KW-0378">Hydrolase</keyword>
<keyword evidence="1" id="KW-0540">Nuclease</keyword>
<protein>
    <submittedName>
        <fullName evidence="1">Putative homing endonuclease</fullName>
    </submittedName>
</protein>
<dbReference type="Proteomes" id="UP000596154">
    <property type="component" value="Segment"/>
</dbReference>
<dbReference type="EMBL" id="MT863719">
    <property type="protein sequence ID" value="QPX63688.1"/>
    <property type="molecule type" value="Genomic_DNA"/>
</dbReference>
<evidence type="ECO:0000313" key="2">
    <source>
        <dbReference type="Proteomes" id="UP000596154"/>
    </source>
</evidence>
<organism evidence="1 2">
    <name type="scientific">Campylobacter phage F356</name>
    <dbReference type="NCBI Taxonomy" id="2794365"/>
    <lineage>
        <taxon>Viruses</taxon>
        <taxon>Duplodnaviria</taxon>
        <taxon>Heunggongvirae</taxon>
        <taxon>Uroviricota</taxon>
        <taxon>Caudoviricetes</taxon>
        <taxon>Connertonviridae</taxon>
        <taxon>Fletchervirus</taxon>
        <taxon>Fletchervirus CPX</taxon>
    </lineage>
</organism>
<accession>A0A7T3N4I7</accession>
<dbReference type="CDD" id="cd22328">
    <property type="entry name" value="Hef-like"/>
    <property type="match status" value="1"/>
</dbReference>
<sequence length="484" mass="56453">MNVTEKLKFLNDLGYEVVSDDLSKNLIVRCKSGHEFKRRFYDFQRGTIICIQCDHNSKLSYLNSLGYSVKSKLINNDLEVICKNGHSFKRAWSEFKNGNIRCAMCYEQHKIDFLNKLGYTILDINKIKVKCKHGHVFDRVWSHFNSGVVECKQCKSNTKIEYMKLAELEPISENIADGLKLKCKNGHVFKRTFSNLKKCNVCPICYSNISSFEKEIKEIFPKCIENDYSILGDKELDFYLPGHNLAIECNGDYWHSEQMGKDKNYHLDKTNKCLEKGIQLLHIFESSWIEKKDIWKSIINNKLGKSNKIMARKCILKQVSKAEEKEFLESNHLQGFTGSSICYGLYYKDELMCLMSFGKPRFTNSYDWELIRLCTKMGLNVIGGASRLLKHFHKNNPGSLISYSDRLYSDGSIYKQLGFEFSHYSNPGYFYIKGNNKYSRQQFMKHKLKDKLEKFNPNLTESENMELNGYHKVWDCGQGVWIKD</sequence>
<reference evidence="1 2" key="1">
    <citation type="submission" date="2020-08" db="EMBL/GenBank/DDBJ databases">
        <authorList>
            <person name="Sorensen M.C.H."/>
        </authorList>
    </citation>
    <scope>NUCLEOTIDE SEQUENCE [LARGE SCALE GENOMIC DNA]</scope>
</reference>
<name>A0A7T3N4I7_9CAUD</name>